<comment type="subcellular location">
    <subcellularLocation>
        <location evidence="1">Cell envelope</location>
    </subcellularLocation>
</comment>
<dbReference type="Gene3D" id="1.50.10.100">
    <property type="entry name" value="Chondroitin AC/alginate lyase"/>
    <property type="match status" value="1"/>
</dbReference>
<feature type="domain" description="Heparinase II/III-like C-terminal" evidence="2">
    <location>
        <begin position="300"/>
        <end position="555"/>
    </location>
</feature>
<dbReference type="EMBL" id="CP106738">
    <property type="protein sequence ID" value="UXX81938.1"/>
    <property type="molecule type" value="Genomic_DNA"/>
</dbReference>
<dbReference type="InterPro" id="IPR012480">
    <property type="entry name" value="Hepar_II_III_C"/>
</dbReference>
<dbReference type="InterPro" id="IPR008929">
    <property type="entry name" value="Chondroitin_lyas"/>
</dbReference>
<organism evidence="3 4">
    <name type="scientific">Roseovarius pelagicus</name>
    <dbReference type="NCBI Taxonomy" id="2980108"/>
    <lineage>
        <taxon>Bacteria</taxon>
        <taxon>Pseudomonadati</taxon>
        <taxon>Pseudomonadota</taxon>
        <taxon>Alphaproteobacteria</taxon>
        <taxon>Rhodobacterales</taxon>
        <taxon>Roseobacteraceae</taxon>
        <taxon>Roseovarius</taxon>
    </lineage>
</organism>
<evidence type="ECO:0000313" key="4">
    <source>
        <dbReference type="Proteomes" id="UP001064087"/>
    </source>
</evidence>
<dbReference type="Proteomes" id="UP001064087">
    <property type="component" value="Chromosome"/>
</dbReference>
<dbReference type="Pfam" id="PF07940">
    <property type="entry name" value="Hepar_II_III_C"/>
    <property type="match status" value="1"/>
</dbReference>
<keyword evidence="4" id="KW-1185">Reference proteome</keyword>
<accession>A0ABY6D773</accession>
<evidence type="ECO:0000313" key="3">
    <source>
        <dbReference type="EMBL" id="UXX81938.1"/>
    </source>
</evidence>
<dbReference type="RefSeq" id="WP_263047006.1">
    <property type="nucleotide sequence ID" value="NZ_CP106738.1"/>
</dbReference>
<name>A0ABY6D773_9RHOB</name>
<gene>
    <name evidence="3" type="ORF">N7U68_12490</name>
</gene>
<protein>
    <submittedName>
        <fullName evidence="3">Heparinase II/III family protein</fullName>
    </submittedName>
</protein>
<sequence>MAASETLGAKWTRLMNRVQARRATWARPATAFISSPEPRTIGSFARGRQLCAGNFLFAGHLLQEPQALIWDLDSPDHAFASELQGFAWLDDLAAVGDLAARQTAQAWVWGWIDRYGTGRGPGWTPDLTGRRLIRWINHALFLLMGQDKPASDAFYRSLGQQTLFLGKRWEAAQPGLPRFEALTGLIYAGLALEGMQDNVGHATRALSRECDARISGDGLLPTRNPEELLEVFTLLTWAATALSEAGRSPGDSHWLAIERIAPTLRTLRHADGGLARFHGGGRGLEGRLDNALANSGIKGRAPDGLSMGYARLSAGRTSVIIDASPPPSGAASPNAHASTLAFELTSGRRPLIVNCGSGETFGADWRRAGRATPSHSTLVIAAESSARLGPAGAQEEWLVGGPKNVPIQLSHASDGLRFEGGHDGYLSRFGLMHARTIEMTFDGRGIAGEEMLLSLEDADKRRFDKALDATRLAGIKYQIHFHLHPDADAALDMGGQAVSIALRSGEIWVFRHDARAQITLEPSVYLEKGRLKPRATKQIVLSGHAMEYATRIRWSLAKAQDTPISIRDLADGASYAEDED</sequence>
<reference evidence="3" key="1">
    <citation type="submission" date="2022-10" db="EMBL/GenBank/DDBJ databases">
        <title>Roseovarius pelagicus sp. nov., isolated from Arctic seawater.</title>
        <authorList>
            <person name="Hong Y.W."/>
            <person name="Hwang C.Y."/>
        </authorList>
    </citation>
    <scope>NUCLEOTIDE SEQUENCE</scope>
    <source>
        <strain evidence="3">HL-MP18</strain>
    </source>
</reference>
<evidence type="ECO:0000256" key="1">
    <source>
        <dbReference type="ARBA" id="ARBA00004196"/>
    </source>
</evidence>
<evidence type="ECO:0000259" key="2">
    <source>
        <dbReference type="Pfam" id="PF07940"/>
    </source>
</evidence>
<proteinExistence type="predicted"/>
<dbReference type="Gene3D" id="2.70.98.70">
    <property type="match status" value="1"/>
</dbReference>